<gene>
    <name evidence="1" type="ORF">GGX14DRAFT_357593</name>
</gene>
<evidence type="ECO:0000313" key="1">
    <source>
        <dbReference type="EMBL" id="KAJ7217805.1"/>
    </source>
</evidence>
<name>A0AAD6VMQ6_9AGAR</name>
<comment type="caution">
    <text evidence="1">The sequence shown here is derived from an EMBL/GenBank/DDBJ whole genome shotgun (WGS) entry which is preliminary data.</text>
</comment>
<dbReference type="AlphaFoldDB" id="A0AAD6VMQ6"/>
<sequence length="206" mass="22910">MGFVPYEDNKNRSNTPALHAGVWRRYSCTPAIVSEVWQERAAPEKRQALSTLIRDICAYFKLHILPRVLCKVQQYYPDFFKLQRIIADEIGKVDGIAEYPEFNLGGPFSTFAIKIGSSEHIHLDHFDAKLFLAPAVVLPGGKFSGAHLKIPQLHGRMPVEPGMLVAGNMRTLAHGSSVHTGERLGITLFLDNPLLITALQNATHIV</sequence>
<organism evidence="1 2">
    <name type="scientific">Mycena pura</name>
    <dbReference type="NCBI Taxonomy" id="153505"/>
    <lineage>
        <taxon>Eukaryota</taxon>
        <taxon>Fungi</taxon>
        <taxon>Dikarya</taxon>
        <taxon>Basidiomycota</taxon>
        <taxon>Agaricomycotina</taxon>
        <taxon>Agaricomycetes</taxon>
        <taxon>Agaricomycetidae</taxon>
        <taxon>Agaricales</taxon>
        <taxon>Marasmiineae</taxon>
        <taxon>Mycenaceae</taxon>
        <taxon>Mycena</taxon>
    </lineage>
</organism>
<accession>A0AAD6VMQ6</accession>
<dbReference type="Gene3D" id="3.60.130.30">
    <property type="match status" value="1"/>
</dbReference>
<dbReference type="EMBL" id="JARJCW010000013">
    <property type="protein sequence ID" value="KAJ7217805.1"/>
    <property type="molecule type" value="Genomic_DNA"/>
</dbReference>
<evidence type="ECO:0000313" key="2">
    <source>
        <dbReference type="Proteomes" id="UP001219525"/>
    </source>
</evidence>
<reference evidence="1" key="1">
    <citation type="submission" date="2023-03" db="EMBL/GenBank/DDBJ databases">
        <title>Massive genome expansion in bonnet fungi (Mycena s.s.) driven by repeated elements and novel gene families across ecological guilds.</title>
        <authorList>
            <consortium name="Lawrence Berkeley National Laboratory"/>
            <person name="Harder C.B."/>
            <person name="Miyauchi S."/>
            <person name="Viragh M."/>
            <person name="Kuo A."/>
            <person name="Thoen E."/>
            <person name="Andreopoulos B."/>
            <person name="Lu D."/>
            <person name="Skrede I."/>
            <person name="Drula E."/>
            <person name="Henrissat B."/>
            <person name="Morin E."/>
            <person name="Kohler A."/>
            <person name="Barry K."/>
            <person name="LaButti K."/>
            <person name="Morin E."/>
            <person name="Salamov A."/>
            <person name="Lipzen A."/>
            <person name="Mereny Z."/>
            <person name="Hegedus B."/>
            <person name="Baldrian P."/>
            <person name="Stursova M."/>
            <person name="Weitz H."/>
            <person name="Taylor A."/>
            <person name="Grigoriev I.V."/>
            <person name="Nagy L.G."/>
            <person name="Martin F."/>
            <person name="Kauserud H."/>
        </authorList>
    </citation>
    <scope>NUCLEOTIDE SEQUENCE</scope>
    <source>
        <strain evidence="1">9144</strain>
    </source>
</reference>
<proteinExistence type="predicted"/>
<keyword evidence="2" id="KW-1185">Reference proteome</keyword>
<dbReference type="Proteomes" id="UP001219525">
    <property type="component" value="Unassembled WGS sequence"/>
</dbReference>
<protein>
    <submittedName>
        <fullName evidence="1">Uncharacterized protein</fullName>
    </submittedName>
</protein>